<organism evidence="1 2">
    <name type="scientific">Leucogyrophana mollusca</name>
    <dbReference type="NCBI Taxonomy" id="85980"/>
    <lineage>
        <taxon>Eukaryota</taxon>
        <taxon>Fungi</taxon>
        <taxon>Dikarya</taxon>
        <taxon>Basidiomycota</taxon>
        <taxon>Agaricomycotina</taxon>
        <taxon>Agaricomycetes</taxon>
        <taxon>Agaricomycetidae</taxon>
        <taxon>Boletales</taxon>
        <taxon>Boletales incertae sedis</taxon>
        <taxon>Leucogyrophana</taxon>
    </lineage>
</organism>
<evidence type="ECO:0000313" key="2">
    <source>
        <dbReference type="Proteomes" id="UP000790709"/>
    </source>
</evidence>
<sequence length="95" mass="10492">MADFFKSSPAPTSDMAARKEAVISKVRQEIALANAQELLNKAGEKCFAKCVTKPSTSLSGSEQTCLTHCLERYLEAFTIVSRTYTSRVLRERDAS</sequence>
<dbReference type="EMBL" id="MU266355">
    <property type="protein sequence ID" value="KAH7928283.1"/>
    <property type="molecule type" value="Genomic_DNA"/>
</dbReference>
<dbReference type="Proteomes" id="UP000790709">
    <property type="component" value="Unassembled WGS sequence"/>
</dbReference>
<gene>
    <name evidence="1" type="ORF">BV22DRAFT_1192987</name>
</gene>
<reference evidence="1" key="1">
    <citation type="journal article" date="2021" name="New Phytol.">
        <title>Evolutionary innovations through gain and loss of genes in the ectomycorrhizal Boletales.</title>
        <authorList>
            <person name="Wu G."/>
            <person name="Miyauchi S."/>
            <person name="Morin E."/>
            <person name="Kuo A."/>
            <person name="Drula E."/>
            <person name="Varga T."/>
            <person name="Kohler A."/>
            <person name="Feng B."/>
            <person name="Cao Y."/>
            <person name="Lipzen A."/>
            <person name="Daum C."/>
            <person name="Hundley H."/>
            <person name="Pangilinan J."/>
            <person name="Johnson J."/>
            <person name="Barry K."/>
            <person name="LaButti K."/>
            <person name="Ng V."/>
            <person name="Ahrendt S."/>
            <person name="Min B."/>
            <person name="Choi I.G."/>
            <person name="Park H."/>
            <person name="Plett J.M."/>
            <person name="Magnuson J."/>
            <person name="Spatafora J.W."/>
            <person name="Nagy L.G."/>
            <person name="Henrissat B."/>
            <person name="Grigoriev I.V."/>
            <person name="Yang Z.L."/>
            <person name="Xu J."/>
            <person name="Martin F.M."/>
        </authorList>
    </citation>
    <scope>NUCLEOTIDE SEQUENCE</scope>
    <source>
        <strain evidence="1">KUC20120723A-06</strain>
    </source>
</reference>
<keyword evidence="2" id="KW-1185">Reference proteome</keyword>
<comment type="caution">
    <text evidence="1">The sequence shown here is derived from an EMBL/GenBank/DDBJ whole genome shotgun (WGS) entry which is preliminary data.</text>
</comment>
<protein>
    <submittedName>
        <fullName evidence="1">Uncharacterized protein</fullName>
    </submittedName>
</protein>
<accession>A0ACB8BUI9</accession>
<evidence type="ECO:0000313" key="1">
    <source>
        <dbReference type="EMBL" id="KAH7928283.1"/>
    </source>
</evidence>
<name>A0ACB8BUI9_9AGAM</name>
<proteinExistence type="predicted"/>